<dbReference type="EnsemblPlants" id="AES69412">
    <property type="protein sequence ID" value="AES69412"/>
    <property type="gene ID" value="MTR_3g029620"/>
</dbReference>
<accession>G7IZG8</accession>
<gene>
    <name evidence="4" type="primary">11431056</name>
    <name evidence="2" type="ordered locus">MTR_3g029620</name>
    <name evidence="3" type="ORF">MtrunA17_Chr3g0088531</name>
</gene>
<evidence type="ECO:0000313" key="2">
    <source>
        <dbReference type="EMBL" id="AES69412.1"/>
    </source>
</evidence>
<dbReference type="EMBL" id="CM001219">
    <property type="protein sequence ID" value="AES69412.1"/>
    <property type="molecule type" value="Genomic_DNA"/>
</dbReference>
<dbReference type="KEGG" id="mtr:11431056"/>
<dbReference type="PaxDb" id="3880-AES69412"/>
<reference evidence="4" key="3">
    <citation type="submission" date="2015-04" db="UniProtKB">
        <authorList>
            <consortium name="EnsemblPlants"/>
        </authorList>
    </citation>
    <scope>IDENTIFICATION</scope>
    <source>
        <strain evidence="4">cv. Jemalong A17</strain>
    </source>
</reference>
<dbReference type="eggNOG" id="ENOG502QW71">
    <property type="taxonomic scope" value="Eukaryota"/>
</dbReference>
<proteinExistence type="predicted"/>
<evidence type="ECO:0000259" key="1">
    <source>
        <dbReference type="SMART" id="SM00256"/>
    </source>
</evidence>
<evidence type="ECO:0000313" key="6">
    <source>
        <dbReference type="Proteomes" id="UP000265566"/>
    </source>
</evidence>
<name>G7IZG8_MEDTR</name>
<dbReference type="Proteomes" id="UP000265566">
    <property type="component" value="Chromosome 3"/>
</dbReference>
<dbReference type="Pfam" id="PF03478">
    <property type="entry name" value="Beta-prop_KIB1-4"/>
    <property type="match status" value="1"/>
</dbReference>
<dbReference type="HOGENOM" id="CLU_019286_1_0_1"/>
<feature type="domain" description="F-box" evidence="1">
    <location>
        <begin position="7"/>
        <end position="48"/>
    </location>
</feature>
<dbReference type="InterPro" id="IPR005174">
    <property type="entry name" value="KIB1-4_b-propeller"/>
</dbReference>
<dbReference type="GO" id="GO:0016567">
    <property type="term" value="P:protein ubiquitination"/>
    <property type="evidence" value="ECO:0000318"/>
    <property type="project" value="GO_Central"/>
</dbReference>
<dbReference type="SMART" id="SM00256">
    <property type="entry name" value="FBOX"/>
    <property type="match status" value="1"/>
</dbReference>
<dbReference type="Pfam" id="PF00646">
    <property type="entry name" value="F-box"/>
    <property type="match status" value="1"/>
</dbReference>
<reference evidence="2 5" key="2">
    <citation type="journal article" date="2014" name="BMC Genomics">
        <title>An improved genome release (version Mt4.0) for the model legume Medicago truncatula.</title>
        <authorList>
            <person name="Tang H."/>
            <person name="Krishnakumar V."/>
            <person name="Bidwell S."/>
            <person name="Rosen B."/>
            <person name="Chan A."/>
            <person name="Zhou S."/>
            <person name="Gentzbittel L."/>
            <person name="Childs K.L."/>
            <person name="Yandell M."/>
            <person name="Gundlach H."/>
            <person name="Mayer K.F."/>
            <person name="Schwartz D.C."/>
            <person name="Town C.D."/>
        </authorList>
    </citation>
    <scope>GENOME REANNOTATION</scope>
    <source>
        <strain evidence="4 5">cv. Jemalong A17</strain>
    </source>
</reference>
<dbReference type="Gramene" id="rna14165">
    <property type="protein sequence ID" value="RHN66222.1"/>
    <property type="gene ID" value="gene14165"/>
</dbReference>
<dbReference type="PANTHER" id="PTHR47123">
    <property type="entry name" value="F-BOX PROTEIN SKIP23"/>
    <property type="match status" value="1"/>
</dbReference>
<dbReference type="AlphaFoldDB" id="G7IZG8"/>
<reference evidence="2 5" key="1">
    <citation type="journal article" date="2011" name="Nature">
        <title>The Medicago genome provides insight into the evolution of rhizobial symbioses.</title>
        <authorList>
            <person name="Young N.D."/>
            <person name="Debelle F."/>
            <person name="Oldroyd G.E."/>
            <person name="Geurts R."/>
            <person name="Cannon S.B."/>
            <person name="Udvardi M.K."/>
            <person name="Benedito V.A."/>
            <person name="Mayer K.F."/>
            <person name="Gouzy J."/>
            <person name="Schoof H."/>
            <person name="Van de Peer Y."/>
            <person name="Proost S."/>
            <person name="Cook D.R."/>
            <person name="Meyers B.C."/>
            <person name="Spannagl M."/>
            <person name="Cheung F."/>
            <person name="De Mita S."/>
            <person name="Krishnakumar V."/>
            <person name="Gundlach H."/>
            <person name="Zhou S."/>
            <person name="Mudge J."/>
            <person name="Bharti A.K."/>
            <person name="Murray J.D."/>
            <person name="Naoumkina M.A."/>
            <person name="Rosen B."/>
            <person name="Silverstein K.A."/>
            <person name="Tang H."/>
            <person name="Rombauts S."/>
            <person name="Zhao P.X."/>
            <person name="Zhou P."/>
            <person name="Barbe V."/>
            <person name="Bardou P."/>
            <person name="Bechner M."/>
            <person name="Bellec A."/>
            <person name="Berger A."/>
            <person name="Berges H."/>
            <person name="Bidwell S."/>
            <person name="Bisseling T."/>
            <person name="Choisne N."/>
            <person name="Couloux A."/>
            <person name="Denny R."/>
            <person name="Deshpande S."/>
            <person name="Dai X."/>
            <person name="Doyle J.J."/>
            <person name="Dudez A.M."/>
            <person name="Farmer A.D."/>
            <person name="Fouteau S."/>
            <person name="Franken C."/>
            <person name="Gibelin C."/>
            <person name="Gish J."/>
            <person name="Goldstein S."/>
            <person name="Gonzalez A.J."/>
            <person name="Green P.J."/>
            <person name="Hallab A."/>
            <person name="Hartog M."/>
            <person name="Hua A."/>
            <person name="Humphray S.J."/>
            <person name="Jeong D.H."/>
            <person name="Jing Y."/>
            <person name="Jocker A."/>
            <person name="Kenton S.M."/>
            <person name="Kim D.J."/>
            <person name="Klee K."/>
            <person name="Lai H."/>
            <person name="Lang C."/>
            <person name="Lin S."/>
            <person name="Macmil S.L."/>
            <person name="Magdelenat G."/>
            <person name="Matthews L."/>
            <person name="McCorrison J."/>
            <person name="Monaghan E.L."/>
            <person name="Mun J.H."/>
            <person name="Najar F.Z."/>
            <person name="Nicholson C."/>
            <person name="Noirot C."/>
            <person name="O'Bleness M."/>
            <person name="Paule C.R."/>
            <person name="Poulain J."/>
            <person name="Prion F."/>
            <person name="Qin B."/>
            <person name="Qu C."/>
            <person name="Retzel E.F."/>
            <person name="Riddle C."/>
            <person name="Sallet E."/>
            <person name="Samain S."/>
            <person name="Samson N."/>
            <person name="Sanders I."/>
            <person name="Saurat O."/>
            <person name="Scarpelli C."/>
            <person name="Schiex T."/>
            <person name="Segurens B."/>
            <person name="Severin A.J."/>
            <person name="Sherrier D.J."/>
            <person name="Shi R."/>
            <person name="Sims S."/>
            <person name="Singer S.R."/>
            <person name="Sinharoy S."/>
            <person name="Sterck L."/>
            <person name="Viollet A."/>
            <person name="Wang B.B."/>
            <person name="Wang K."/>
            <person name="Wang M."/>
            <person name="Wang X."/>
            <person name="Warfsmann J."/>
            <person name="Weissenbach J."/>
            <person name="White D.D."/>
            <person name="White J.D."/>
            <person name="Wiley G.B."/>
            <person name="Wincker P."/>
            <person name="Xing Y."/>
            <person name="Yang L."/>
            <person name="Yao Z."/>
            <person name="Ying F."/>
            <person name="Zhai J."/>
            <person name="Zhou L."/>
            <person name="Zuber A."/>
            <person name="Denarie J."/>
            <person name="Dixon R.A."/>
            <person name="May G.D."/>
            <person name="Schwartz D.C."/>
            <person name="Rogers J."/>
            <person name="Quetier F."/>
            <person name="Town C.D."/>
            <person name="Roe B.A."/>
        </authorList>
    </citation>
    <scope>NUCLEOTIDE SEQUENCE [LARGE SCALE GENOMIC DNA]</scope>
    <source>
        <strain evidence="2">A17</strain>
        <strain evidence="4 5">cv. Jemalong A17</strain>
    </source>
</reference>
<keyword evidence="5" id="KW-1185">Reference proteome</keyword>
<dbReference type="OrthoDB" id="600964at2759"/>
<dbReference type="Gene3D" id="1.20.1280.50">
    <property type="match status" value="1"/>
</dbReference>
<dbReference type="STRING" id="3880.G7IZG8"/>
<dbReference type="EMBL" id="PSQE01000003">
    <property type="protein sequence ID" value="RHN66222.1"/>
    <property type="molecule type" value="Genomic_DNA"/>
</dbReference>
<evidence type="ECO:0000313" key="4">
    <source>
        <dbReference type="EnsemblPlants" id="AES69412"/>
    </source>
</evidence>
<organism evidence="2 5">
    <name type="scientific">Medicago truncatula</name>
    <name type="common">Barrel medic</name>
    <name type="synonym">Medicago tribuloides</name>
    <dbReference type="NCBI Taxonomy" id="3880"/>
    <lineage>
        <taxon>Eukaryota</taxon>
        <taxon>Viridiplantae</taxon>
        <taxon>Streptophyta</taxon>
        <taxon>Embryophyta</taxon>
        <taxon>Tracheophyta</taxon>
        <taxon>Spermatophyta</taxon>
        <taxon>Magnoliopsida</taxon>
        <taxon>eudicotyledons</taxon>
        <taxon>Gunneridae</taxon>
        <taxon>Pentapetalae</taxon>
        <taxon>rosids</taxon>
        <taxon>fabids</taxon>
        <taxon>Fabales</taxon>
        <taxon>Fabaceae</taxon>
        <taxon>Papilionoideae</taxon>
        <taxon>50 kb inversion clade</taxon>
        <taxon>NPAAA clade</taxon>
        <taxon>Hologalegina</taxon>
        <taxon>IRL clade</taxon>
        <taxon>Trifolieae</taxon>
        <taxon>Medicago</taxon>
    </lineage>
</organism>
<dbReference type="InterPro" id="IPR051304">
    <property type="entry name" value="SCF_F-box_domain"/>
</dbReference>
<dbReference type="PANTHER" id="PTHR47123:SF15">
    <property type="entry name" value="F-BOX PROTEIN SKIP23"/>
    <property type="match status" value="1"/>
</dbReference>
<protein>
    <submittedName>
        <fullName evidence="2">F-box SKIP23-like protein</fullName>
    </submittedName>
    <submittedName>
        <fullName evidence="3">Putative F-box domain-containing protein</fullName>
    </submittedName>
</protein>
<reference evidence="3" key="5">
    <citation type="journal article" date="2018" name="Nat. Plants">
        <title>Whole-genome landscape of Medicago truncatula symbiotic genes.</title>
        <authorList>
            <person name="Pecrix Y."/>
            <person name="Gamas P."/>
            <person name="Carrere S."/>
        </authorList>
    </citation>
    <scope>NUCLEOTIDE SEQUENCE</scope>
    <source>
        <tissue evidence="3">Leaves</tissue>
    </source>
</reference>
<dbReference type="Proteomes" id="UP000002051">
    <property type="component" value="Chromosome 3"/>
</dbReference>
<evidence type="ECO:0000313" key="3">
    <source>
        <dbReference type="EMBL" id="RHN66222.1"/>
    </source>
</evidence>
<sequence length="377" mass="43007">MADWSHLPSELLQLISQKLDTVLCLLRFRSVCSTWRSSSIPNHKHKNSSPLNIPQFPEPNFDPFNIRNIIKSKYITSRLITHTIFLIKPPQHQPSLNPWLIRIGPDFKGKTQLWHPFSSGQNLSSDFNNVLDFNKLSFRVLGCMSYFYLHHLIGGYQSSFIHCVAAVCRGEQPPVVVTCGEFTHCDINQGMMMFRCGDDSWTTIPNMSNSHGGNVCVFKGRPCVVDKTGRTFMIGPDLTTHLIAEPVFGGKSKFLVESSEFELLLVDRYENYRVPVWIDVFRLDEKEKRWVKLANLGDKVLFLGNGYSFSASASELGFANGNCVIYSKSYGFHDLNIRKCKMSVFHLDQGQASPLSDYPEYFKLFWPPPEWIAKLCS</sequence>
<evidence type="ECO:0000313" key="5">
    <source>
        <dbReference type="Proteomes" id="UP000002051"/>
    </source>
</evidence>
<reference evidence="6" key="4">
    <citation type="journal article" date="2018" name="Nat. Plants">
        <title>Whole-genome landscape of Medicago truncatula symbiotic genes.</title>
        <authorList>
            <person name="Pecrix Y."/>
            <person name="Staton S.E."/>
            <person name="Sallet E."/>
            <person name="Lelandais-Briere C."/>
            <person name="Moreau S."/>
            <person name="Carrere S."/>
            <person name="Blein T."/>
            <person name="Jardinaud M.F."/>
            <person name="Latrasse D."/>
            <person name="Zouine M."/>
            <person name="Zahm M."/>
            <person name="Kreplak J."/>
            <person name="Mayjonade B."/>
            <person name="Satge C."/>
            <person name="Perez M."/>
            <person name="Cauet S."/>
            <person name="Marande W."/>
            <person name="Chantry-Darmon C."/>
            <person name="Lopez-Roques C."/>
            <person name="Bouchez O."/>
            <person name="Berard A."/>
            <person name="Debelle F."/>
            <person name="Munos S."/>
            <person name="Bendahmane A."/>
            <person name="Berges H."/>
            <person name="Niebel A."/>
            <person name="Buitink J."/>
            <person name="Frugier F."/>
            <person name="Benhamed M."/>
            <person name="Crespi M."/>
            <person name="Gouzy J."/>
            <person name="Gamas P."/>
        </authorList>
    </citation>
    <scope>NUCLEOTIDE SEQUENCE [LARGE SCALE GENOMIC DNA]</scope>
    <source>
        <strain evidence="6">cv. Jemalong A17</strain>
    </source>
</reference>
<dbReference type="InterPro" id="IPR001810">
    <property type="entry name" value="F-box_dom"/>
</dbReference>